<dbReference type="InterPro" id="IPR009061">
    <property type="entry name" value="DNA-bd_dom_put_sf"/>
</dbReference>
<dbReference type="PROSITE" id="PS00552">
    <property type="entry name" value="HTH_MERR_1"/>
    <property type="match status" value="1"/>
</dbReference>
<dbReference type="PROSITE" id="PS50937">
    <property type="entry name" value="HTH_MERR_2"/>
    <property type="match status" value="1"/>
</dbReference>
<evidence type="ECO:0000256" key="1">
    <source>
        <dbReference type="ARBA" id="ARBA00023125"/>
    </source>
</evidence>
<dbReference type="RefSeq" id="WP_368804458.1">
    <property type="nucleotide sequence ID" value="NZ_JAZHFV010000006.1"/>
</dbReference>
<dbReference type="Pfam" id="PF13411">
    <property type="entry name" value="MerR_1"/>
    <property type="match status" value="1"/>
</dbReference>
<proteinExistence type="predicted"/>
<dbReference type="PRINTS" id="PR00040">
    <property type="entry name" value="HTHMERR"/>
</dbReference>
<comment type="caution">
    <text evidence="3">The sequence shown here is derived from an EMBL/GenBank/DDBJ whole genome shotgun (WGS) entry which is preliminary data.</text>
</comment>
<protein>
    <submittedName>
        <fullName evidence="3">Helix-turn-helix domain-containing protein</fullName>
    </submittedName>
</protein>
<gene>
    <name evidence="3" type="ORF">V1479_19810</name>
</gene>
<dbReference type="Proteomes" id="UP001559025">
    <property type="component" value="Unassembled WGS sequence"/>
</dbReference>
<dbReference type="EMBL" id="JAZHFV010000006">
    <property type="protein sequence ID" value="MEX4009565.1"/>
    <property type="molecule type" value="Genomic_DNA"/>
</dbReference>
<evidence type="ECO:0000313" key="3">
    <source>
        <dbReference type="EMBL" id="MEX4009565.1"/>
    </source>
</evidence>
<dbReference type="Gene3D" id="1.10.1660.10">
    <property type="match status" value="1"/>
</dbReference>
<reference evidence="3 4" key="1">
    <citation type="submission" date="2024-01" db="EMBL/GenBank/DDBJ databases">
        <title>New evidence supports the origin of RcGTA from prophage.</title>
        <authorList>
            <person name="Xu Y."/>
            <person name="Liu B."/>
            <person name="Chen F."/>
        </authorList>
    </citation>
    <scope>NUCLEOTIDE SEQUENCE [LARGE SCALE GENOMIC DNA]</scope>
    <source>
        <strain evidence="3 4">CBW1107-2</strain>
    </source>
</reference>
<organism evidence="3 4">
    <name type="scientific">Neoaquamicrobium sediminum</name>
    <dbReference type="NCBI Taxonomy" id="1849104"/>
    <lineage>
        <taxon>Bacteria</taxon>
        <taxon>Pseudomonadati</taxon>
        <taxon>Pseudomonadota</taxon>
        <taxon>Alphaproteobacteria</taxon>
        <taxon>Hyphomicrobiales</taxon>
        <taxon>Phyllobacteriaceae</taxon>
        <taxon>Neoaquamicrobium</taxon>
    </lineage>
</organism>
<dbReference type="InterPro" id="IPR000551">
    <property type="entry name" value="MerR-type_HTH_dom"/>
</dbReference>
<evidence type="ECO:0000259" key="2">
    <source>
        <dbReference type="PROSITE" id="PS50937"/>
    </source>
</evidence>
<dbReference type="SMART" id="SM00422">
    <property type="entry name" value="HTH_MERR"/>
    <property type="match status" value="1"/>
</dbReference>
<dbReference type="PANTHER" id="PTHR30204:SF97">
    <property type="entry name" value="MERR FAMILY REGULATORY PROTEIN"/>
    <property type="match status" value="1"/>
</dbReference>
<dbReference type="PANTHER" id="PTHR30204">
    <property type="entry name" value="REDOX-CYCLING DRUG-SENSING TRANSCRIPTIONAL ACTIVATOR SOXR"/>
    <property type="match status" value="1"/>
</dbReference>
<keyword evidence="4" id="KW-1185">Reference proteome</keyword>
<accession>A0ABV3WXZ9</accession>
<dbReference type="InterPro" id="IPR047057">
    <property type="entry name" value="MerR_fam"/>
</dbReference>
<feature type="domain" description="HTH merR-type" evidence="2">
    <location>
        <begin position="1"/>
        <end position="71"/>
    </location>
</feature>
<dbReference type="CDD" id="cd04781">
    <property type="entry name" value="HTH_MerR-like_sg6"/>
    <property type="match status" value="1"/>
</dbReference>
<dbReference type="SUPFAM" id="SSF46955">
    <property type="entry name" value="Putative DNA-binding domain"/>
    <property type="match status" value="1"/>
</dbReference>
<evidence type="ECO:0000313" key="4">
    <source>
        <dbReference type="Proteomes" id="UP001559025"/>
    </source>
</evidence>
<keyword evidence="1" id="KW-0238">DNA-binding</keyword>
<sequence>MEILDIGDVAERTGVAVSTLRYYDEIGLIASVGRRGLRRQFGPEAVWQIALIALGKKAGFSLDEIAGMFRANGTVDLPRPVLHGRADEIDRQIRDLMVLRDALRHVAECPAPSHLECPRFRKLLRVAGRRGKA</sequence>
<name>A0ABV3WXZ9_9HYPH</name>